<comment type="caution">
    <text evidence="15">The sequence shown here is derived from an EMBL/GenBank/DDBJ whole genome shotgun (WGS) entry which is preliminary data.</text>
</comment>
<evidence type="ECO:0000256" key="10">
    <source>
        <dbReference type="ARBA" id="ARBA00025699"/>
    </source>
</evidence>
<evidence type="ECO:0000259" key="13">
    <source>
        <dbReference type="Pfam" id="PF04452"/>
    </source>
</evidence>
<dbReference type="EMBL" id="JBGUAW010000001">
    <property type="protein sequence ID" value="MFA9459439.1"/>
    <property type="molecule type" value="Genomic_DNA"/>
</dbReference>
<dbReference type="InterPro" id="IPR046886">
    <property type="entry name" value="RsmE_MTase_dom"/>
</dbReference>
<dbReference type="NCBIfam" id="NF008692">
    <property type="entry name" value="PRK11713.1-5"/>
    <property type="match status" value="1"/>
</dbReference>
<dbReference type="GO" id="GO:0032259">
    <property type="term" value="P:methylation"/>
    <property type="evidence" value="ECO:0007669"/>
    <property type="project" value="UniProtKB-KW"/>
</dbReference>
<dbReference type="EC" id="2.1.1.193" evidence="3 12"/>
<dbReference type="InterPro" id="IPR006700">
    <property type="entry name" value="RsmE"/>
</dbReference>
<dbReference type="GO" id="GO:0008168">
    <property type="term" value="F:methyltransferase activity"/>
    <property type="evidence" value="ECO:0007669"/>
    <property type="project" value="UniProtKB-KW"/>
</dbReference>
<evidence type="ECO:0000256" key="9">
    <source>
        <dbReference type="ARBA" id="ARBA00022691"/>
    </source>
</evidence>
<evidence type="ECO:0000256" key="6">
    <source>
        <dbReference type="ARBA" id="ARBA00022552"/>
    </source>
</evidence>
<gene>
    <name evidence="15" type="ORF">ACERLL_01195</name>
</gene>
<evidence type="ECO:0000256" key="7">
    <source>
        <dbReference type="ARBA" id="ARBA00022603"/>
    </source>
</evidence>
<dbReference type="PANTHER" id="PTHR30027:SF3">
    <property type="entry name" value="16S RRNA (URACIL(1498)-N(3))-METHYLTRANSFERASE"/>
    <property type="match status" value="1"/>
</dbReference>
<proteinExistence type="inferred from homology"/>
<reference evidence="15 16" key="1">
    <citation type="submission" date="2024-08" db="EMBL/GenBank/DDBJ databases">
        <title>Whole-genome sequencing of halo(alkali)philic microorganisms from hypersaline lakes.</title>
        <authorList>
            <person name="Sorokin D.Y."/>
            <person name="Merkel A.Y."/>
            <person name="Messina E."/>
            <person name="Yakimov M."/>
        </authorList>
    </citation>
    <scope>NUCLEOTIDE SEQUENCE [LARGE SCALE GENOMIC DNA]</scope>
    <source>
        <strain evidence="15 16">Cl-TMA</strain>
    </source>
</reference>
<accession>A0ABV4TQM2</accession>
<comment type="subcellular location">
    <subcellularLocation>
        <location evidence="1 12">Cytoplasm</location>
    </subcellularLocation>
</comment>
<keyword evidence="16" id="KW-1185">Reference proteome</keyword>
<evidence type="ECO:0000256" key="1">
    <source>
        <dbReference type="ARBA" id="ARBA00004496"/>
    </source>
</evidence>
<evidence type="ECO:0000256" key="12">
    <source>
        <dbReference type="PIRNR" id="PIRNR015601"/>
    </source>
</evidence>
<dbReference type="Pfam" id="PF04452">
    <property type="entry name" value="Methyltrans_RNA"/>
    <property type="match status" value="1"/>
</dbReference>
<dbReference type="Pfam" id="PF20260">
    <property type="entry name" value="PUA_4"/>
    <property type="match status" value="1"/>
</dbReference>
<keyword evidence="8 12" id="KW-0808">Transferase</keyword>
<evidence type="ECO:0000259" key="14">
    <source>
        <dbReference type="Pfam" id="PF20260"/>
    </source>
</evidence>
<keyword evidence="5 12" id="KW-0963">Cytoplasm</keyword>
<evidence type="ECO:0000256" key="5">
    <source>
        <dbReference type="ARBA" id="ARBA00022490"/>
    </source>
</evidence>
<comment type="function">
    <text evidence="10 12">Specifically methylates the N3 position of the uracil ring of uridine 1498 (m3U1498) in 16S rRNA. Acts on the fully assembled 30S ribosomal subunit.</text>
</comment>
<dbReference type="RefSeq" id="WP_373654224.1">
    <property type="nucleotide sequence ID" value="NZ_JBGUAW010000001.1"/>
</dbReference>
<dbReference type="InterPro" id="IPR015947">
    <property type="entry name" value="PUA-like_sf"/>
</dbReference>
<comment type="similarity">
    <text evidence="2 12">Belongs to the RNA methyltransferase RsmE family.</text>
</comment>
<evidence type="ECO:0000256" key="4">
    <source>
        <dbReference type="ARBA" id="ARBA00013673"/>
    </source>
</evidence>
<dbReference type="Proteomes" id="UP001575181">
    <property type="component" value="Unassembled WGS sequence"/>
</dbReference>
<evidence type="ECO:0000256" key="3">
    <source>
        <dbReference type="ARBA" id="ARBA00012328"/>
    </source>
</evidence>
<dbReference type="SUPFAM" id="SSF75217">
    <property type="entry name" value="alpha/beta knot"/>
    <property type="match status" value="1"/>
</dbReference>
<dbReference type="InterPro" id="IPR029028">
    <property type="entry name" value="Alpha/beta_knot_MTases"/>
</dbReference>
<protein>
    <recommendedName>
        <fullName evidence="4 12">Ribosomal RNA small subunit methyltransferase E</fullName>
        <ecNumber evidence="3 12">2.1.1.193</ecNumber>
    </recommendedName>
</protein>
<feature type="domain" description="Ribosomal RNA small subunit methyltransferase E PUA-like" evidence="14">
    <location>
        <begin position="20"/>
        <end position="62"/>
    </location>
</feature>
<name>A0ABV4TQM2_9GAMM</name>
<dbReference type="Gene3D" id="2.40.240.20">
    <property type="entry name" value="Hypothetical PUA domain-like, domain 1"/>
    <property type="match status" value="1"/>
</dbReference>
<comment type="catalytic activity">
    <reaction evidence="11 12">
        <text>uridine(1498) in 16S rRNA + S-adenosyl-L-methionine = N(3)-methyluridine(1498) in 16S rRNA + S-adenosyl-L-homocysteine + H(+)</text>
        <dbReference type="Rhea" id="RHEA:42920"/>
        <dbReference type="Rhea" id="RHEA-COMP:10283"/>
        <dbReference type="Rhea" id="RHEA-COMP:10284"/>
        <dbReference type="ChEBI" id="CHEBI:15378"/>
        <dbReference type="ChEBI" id="CHEBI:57856"/>
        <dbReference type="ChEBI" id="CHEBI:59789"/>
        <dbReference type="ChEBI" id="CHEBI:65315"/>
        <dbReference type="ChEBI" id="CHEBI:74502"/>
        <dbReference type="EC" id="2.1.1.193"/>
    </reaction>
</comment>
<dbReference type="PIRSF" id="PIRSF015601">
    <property type="entry name" value="MTase_slr0722"/>
    <property type="match status" value="1"/>
</dbReference>
<evidence type="ECO:0000256" key="11">
    <source>
        <dbReference type="ARBA" id="ARBA00047944"/>
    </source>
</evidence>
<evidence type="ECO:0000313" key="15">
    <source>
        <dbReference type="EMBL" id="MFA9459439.1"/>
    </source>
</evidence>
<feature type="domain" description="Ribosomal RNA small subunit methyltransferase E methyltransferase" evidence="13">
    <location>
        <begin position="74"/>
        <end position="232"/>
    </location>
</feature>
<sequence length="243" mass="25580">MRIPRVYLPEAAEPGAELPLPEEAARHLVKALRLAPGDPVTVFSGAGGEHQAELAGDTKRPVVRLGDFRAVERESPLGTVLWAGLSKGEKFDWVVQKATELGVTEIRPVQTARSVRRLEGPKAAKNRDRWHRIAASACEQCGRNRIPEVVEPAPLETALASGVVHGLVLDEAGDPPVGPPAGGPLHLLVGPEGGLNDEELVAAVEAGFVRAALGPRTLRTETAAVAALAWAQAVWGDFPGVGA</sequence>
<evidence type="ECO:0000256" key="2">
    <source>
        <dbReference type="ARBA" id="ARBA00005528"/>
    </source>
</evidence>
<dbReference type="PANTHER" id="PTHR30027">
    <property type="entry name" value="RIBOSOMAL RNA SMALL SUBUNIT METHYLTRANSFERASE E"/>
    <property type="match status" value="1"/>
</dbReference>
<dbReference type="CDD" id="cd18084">
    <property type="entry name" value="RsmE-like"/>
    <property type="match status" value="1"/>
</dbReference>
<keyword evidence="7 12" id="KW-0489">Methyltransferase</keyword>
<dbReference type="SUPFAM" id="SSF88697">
    <property type="entry name" value="PUA domain-like"/>
    <property type="match status" value="1"/>
</dbReference>
<dbReference type="InterPro" id="IPR046887">
    <property type="entry name" value="RsmE_PUA-like"/>
</dbReference>
<dbReference type="Gene3D" id="3.40.1280.10">
    <property type="match status" value="1"/>
</dbReference>
<evidence type="ECO:0000313" key="16">
    <source>
        <dbReference type="Proteomes" id="UP001575181"/>
    </source>
</evidence>
<evidence type="ECO:0000256" key="8">
    <source>
        <dbReference type="ARBA" id="ARBA00022679"/>
    </source>
</evidence>
<dbReference type="NCBIfam" id="TIGR00046">
    <property type="entry name" value="RsmE family RNA methyltransferase"/>
    <property type="match status" value="1"/>
</dbReference>
<organism evidence="15 16">
    <name type="scientific">Thiohalorhabdus methylotrophus</name>
    <dbReference type="NCBI Taxonomy" id="3242694"/>
    <lineage>
        <taxon>Bacteria</taxon>
        <taxon>Pseudomonadati</taxon>
        <taxon>Pseudomonadota</taxon>
        <taxon>Gammaproteobacteria</taxon>
        <taxon>Thiohalorhabdales</taxon>
        <taxon>Thiohalorhabdaceae</taxon>
        <taxon>Thiohalorhabdus</taxon>
    </lineage>
</organism>
<dbReference type="InterPro" id="IPR029026">
    <property type="entry name" value="tRNA_m1G_MTases_N"/>
</dbReference>
<keyword evidence="9 12" id="KW-0949">S-adenosyl-L-methionine</keyword>
<keyword evidence="6 12" id="KW-0698">rRNA processing</keyword>